<keyword evidence="5" id="KW-0498">Mitosis</keyword>
<feature type="region of interest" description="Disordered" evidence="9">
    <location>
        <begin position="551"/>
        <end position="632"/>
    </location>
</feature>
<evidence type="ECO:0000256" key="3">
    <source>
        <dbReference type="ARBA" id="ARBA00022490"/>
    </source>
</evidence>
<dbReference type="Ensembl" id="ENSSLUT00000023912.1">
    <property type="protein sequence ID" value="ENSSLUP00000023151.1"/>
    <property type="gene ID" value="ENSSLUG00000010584.1"/>
</dbReference>
<evidence type="ECO:0000256" key="1">
    <source>
        <dbReference type="ARBA" id="ARBA00004123"/>
    </source>
</evidence>
<evidence type="ECO:0000256" key="9">
    <source>
        <dbReference type="SAM" id="MobiDB-lite"/>
    </source>
</evidence>
<dbReference type="Pfam" id="PF10221">
    <property type="entry name" value="Mat89Bb"/>
    <property type="match status" value="1"/>
</dbReference>
<dbReference type="InterPro" id="IPR019355">
    <property type="entry name" value="Cell_cycle_regulator_Mat89Bb"/>
</dbReference>
<keyword evidence="3" id="KW-0963">Cytoplasm</keyword>
<dbReference type="PANTHER" id="PTHR12955">
    <property type="entry name" value="SARCOMA ANTIGEN NY-SAR-95-RELATED"/>
    <property type="match status" value="1"/>
</dbReference>
<dbReference type="GO" id="GO:0007346">
    <property type="term" value="P:regulation of mitotic cell cycle"/>
    <property type="evidence" value="ECO:0007669"/>
    <property type="project" value="TreeGrafter"/>
</dbReference>
<proteinExistence type="inferred from homology"/>
<name>A0A8C9YE61_SANLU</name>
<reference evidence="10" key="2">
    <citation type="submission" date="2025-09" db="UniProtKB">
        <authorList>
            <consortium name="Ensembl"/>
        </authorList>
    </citation>
    <scope>IDENTIFICATION</scope>
</reference>
<evidence type="ECO:0000313" key="11">
    <source>
        <dbReference type="Proteomes" id="UP000694568"/>
    </source>
</evidence>
<dbReference type="PANTHER" id="PTHR12955:SF1">
    <property type="entry name" value="INTEGRATOR COMPLEX SUBUNIT 13"/>
    <property type="match status" value="1"/>
</dbReference>
<keyword evidence="6" id="KW-0539">Nucleus</keyword>
<evidence type="ECO:0000256" key="2">
    <source>
        <dbReference type="ARBA" id="ARBA00004496"/>
    </source>
</evidence>
<evidence type="ECO:0000256" key="7">
    <source>
        <dbReference type="ARBA" id="ARBA00023306"/>
    </source>
</evidence>
<comment type="similarity">
    <text evidence="8">Belongs to the Integrator subunit 13 family.</text>
</comment>
<evidence type="ECO:0000256" key="5">
    <source>
        <dbReference type="ARBA" id="ARBA00022776"/>
    </source>
</evidence>
<dbReference type="GeneTree" id="ENSGT00390000002793"/>
<evidence type="ECO:0000313" key="10">
    <source>
        <dbReference type="Ensembl" id="ENSSLUP00000023151.1"/>
    </source>
</evidence>
<reference evidence="10" key="1">
    <citation type="submission" date="2025-08" db="UniProtKB">
        <authorList>
            <consortium name="Ensembl"/>
        </authorList>
    </citation>
    <scope>IDENTIFICATION</scope>
</reference>
<organism evidence="10 11">
    <name type="scientific">Sander lucioperca</name>
    <name type="common">Pike-perch</name>
    <name type="synonym">Perca lucioperca</name>
    <dbReference type="NCBI Taxonomy" id="283035"/>
    <lineage>
        <taxon>Eukaryota</taxon>
        <taxon>Metazoa</taxon>
        <taxon>Chordata</taxon>
        <taxon>Craniata</taxon>
        <taxon>Vertebrata</taxon>
        <taxon>Euteleostomi</taxon>
        <taxon>Actinopterygii</taxon>
        <taxon>Neopterygii</taxon>
        <taxon>Teleostei</taxon>
        <taxon>Neoteleostei</taxon>
        <taxon>Acanthomorphata</taxon>
        <taxon>Eupercaria</taxon>
        <taxon>Perciformes</taxon>
        <taxon>Percoidei</taxon>
        <taxon>Percidae</taxon>
        <taxon>Luciopercinae</taxon>
        <taxon>Sander</taxon>
    </lineage>
</organism>
<sequence>MKMFSVSHKTVFVVDHCPYMAESSRQQVECDVLTKSRGQGVIPLAPVSKSLWTCAVECSMEYCRILYDVYPLHKLINYIVSDSEFHILNSWRQEDQSTHELMSALAAVGPPNPREDPECCSILHGLVAAVESLCKITELQHERRTTLMDTAERVANRGRIICLTNAKSDTHVRMLEDCIQETILEQNKLAAVFFFNIQLGDDALVSDRPKKEISPLLTSEVHSVRAGRHLATKLNILVQQHFDLASTTITNIPMKEEQHANTSANYDVELLHHRDAHLEFFKSGDLHMAGTSTRENGLKETITLKWCTPRTNSIELHYCTGAYRISPTDVNSRPSSCLTNFLLNGRSVLLEQPRKSGSKVISHMLSSHGGEIFLHVLNSNRSTLEDPPSISEGCGGRVTDYRITDFGEFMRENRLMPVSESSHDPSGKLPVERAKGQLERHTRYWPMIISQTTIFNMQAVVPLANLIVKETLSEEDVLTCQKTVYNLVDMERKNDPLPISTVGSRGKGPKRDEQYRIMWNELETLVKTHAGATDRHQRVLDCIIACRSKPPEEEERKKRGRKREEREDKTEKNGSKDTDDKSWQESERLKGLLDKEEQESEVIKDSPDSPEPLNKKPRLCTEEVQPPERAKGPVSLLTMWSNRITVANSRKHQEFVGRVSSVNNKFELYQQLKDENGMDVHENGKASR</sequence>
<dbReference type="GO" id="GO:0051301">
    <property type="term" value="P:cell division"/>
    <property type="evidence" value="ECO:0007669"/>
    <property type="project" value="UniProtKB-KW"/>
</dbReference>
<keyword evidence="7" id="KW-0131">Cell cycle</keyword>
<dbReference type="GO" id="GO:0051642">
    <property type="term" value="P:centrosome localization"/>
    <property type="evidence" value="ECO:0007669"/>
    <property type="project" value="TreeGrafter"/>
</dbReference>
<dbReference type="GO" id="GO:0032039">
    <property type="term" value="C:integrator complex"/>
    <property type="evidence" value="ECO:0007669"/>
    <property type="project" value="TreeGrafter"/>
</dbReference>
<dbReference type="AlphaFoldDB" id="A0A8C9YE61"/>
<protein>
    <submittedName>
        <fullName evidence="10">Integrator complex subunit 13</fullName>
    </submittedName>
</protein>
<dbReference type="Proteomes" id="UP000694568">
    <property type="component" value="Unplaced"/>
</dbReference>
<keyword evidence="4" id="KW-0132">Cell division</keyword>
<evidence type="ECO:0000256" key="8">
    <source>
        <dbReference type="ARBA" id="ARBA00061603"/>
    </source>
</evidence>
<comment type="subcellular location">
    <subcellularLocation>
        <location evidence="2">Cytoplasm</location>
    </subcellularLocation>
    <subcellularLocation>
        <location evidence="1">Nucleus</location>
    </subcellularLocation>
</comment>
<gene>
    <name evidence="10" type="primary">ints13</name>
</gene>
<dbReference type="GO" id="GO:0005737">
    <property type="term" value="C:cytoplasm"/>
    <property type="evidence" value="ECO:0007669"/>
    <property type="project" value="UniProtKB-SubCell"/>
</dbReference>
<evidence type="ECO:0000256" key="6">
    <source>
        <dbReference type="ARBA" id="ARBA00023242"/>
    </source>
</evidence>
<feature type="compositionally biased region" description="Basic and acidic residues" evidence="9">
    <location>
        <begin position="551"/>
        <end position="607"/>
    </location>
</feature>
<accession>A0A8C9YE61</accession>
<evidence type="ECO:0000256" key="4">
    <source>
        <dbReference type="ARBA" id="ARBA00022618"/>
    </source>
</evidence>
<keyword evidence="11" id="KW-1185">Reference proteome</keyword>